<keyword evidence="5" id="KW-0694">RNA-binding</keyword>
<evidence type="ECO:0000256" key="4">
    <source>
        <dbReference type="RuleBase" id="RU004005"/>
    </source>
</evidence>
<dbReference type="InterPro" id="IPR018260">
    <property type="entry name" value="Ribosomal_uL22_CS"/>
</dbReference>
<accession>A0A1G2KQ23</accession>
<dbReference type="PANTHER" id="PTHR13501">
    <property type="entry name" value="CHLOROPLAST 50S RIBOSOMAL PROTEIN L22-RELATED"/>
    <property type="match status" value="1"/>
</dbReference>
<dbReference type="EMBL" id="MHQJ01000042">
    <property type="protein sequence ID" value="OHA00559.1"/>
    <property type="molecule type" value="Genomic_DNA"/>
</dbReference>
<evidence type="ECO:0000256" key="3">
    <source>
        <dbReference type="ARBA" id="ARBA00023274"/>
    </source>
</evidence>
<dbReference type="AlphaFoldDB" id="A0A1G2KQ23"/>
<name>A0A1G2KQ23_9BACT</name>
<comment type="subunit">
    <text evidence="5">Part of the 50S ribosomal subunit.</text>
</comment>
<dbReference type="GO" id="GO:0022625">
    <property type="term" value="C:cytosolic large ribosomal subunit"/>
    <property type="evidence" value="ECO:0007669"/>
    <property type="project" value="TreeGrafter"/>
</dbReference>
<dbReference type="GO" id="GO:0003735">
    <property type="term" value="F:structural constituent of ribosome"/>
    <property type="evidence" value="ECO:0007669"/>
    <property type="project" value="InterPro"/>
</dbReference>
<feature type="non-terminal residue" evidence="8">
    <location>
        <position position="1"/>
    </location>
</feature>
<evidence type="ECO:0000256" key="7">
    <source>
        <dbReference type="SAM" id="MobiDB-lite"/>
    </source>
</evidence>
<dbReference type="PROSITE" id="PS00464">
    <property type="entry name" value="RIBOSOMAL_L22"/>
    <property type="match status" value="1"/>
</dbReference>
<dbReference type="InterPro" id="IPR001063">
    <property type="entry name" value="Ribosomal_uL22"/>
</dbReference>
<feature type="compositionally biased region" description="Basic and acidic residues" evidence="7">
    <location>
        <begin position="82"/>
        <end position="112"/>
    </location>
</feature>
<organism evidence="8 9">
    <name type="scientific">Candidatus Sungbacteria bacterium RIFCSPHIGHO2_02_FULL_49_12</name>
    <dbReference type="NCBI Taxonomy" id="1802271"/>
    <lineage>
        <taxon>Bacteria</taxon>
        <taxon>Candidatus Sungiibacteriota</taxon>
    </lineage>
</organism>
<reference evidence="8 9" key="1">
    <citation type="journal article" date="2016" name="Nat. Commun.">
        <title>Thousands of microbial genomes shed light on interconnected biogeochemical processes in an aquifer system.</title>
        <authorList>
            <person name="Anantharaman K."/>
            <person name="Brown C.T."/>
            <person name="Hug L.A."/>
            <person name="Sharon I."/>
            <person name="Castelle C.J."/>
            <person name="Probst A.J."/>
            <person name="Thomas B.C."/>
            <person name="Singh A."/>
            <person name="Wilkins M.J."/>
            <person name="Karaoz U."/>
            <person name="Brodie E.L."/>
            <person name="Williams K.H."/>
            <person name="Hubbard S.S."/>
            <person name="Banfield J.F."/>
        </authorList>
    </citation>
    <scope>NUCLEOTIDE SEQUENCE [LARGE SCALE GENOMIC DNA]</scope>
</reference>
<dbReference type="STRING" id="1802271.A3C11_02785"/>
<dbReference type="GO" id="GO:0019843">
    <property type="term" value="F:rRNA binding"/>
    <property type="evidence" value="ECO:0007669"/>
    <property type="project" value="UniProtKB-KW"/>
</dbReference>
<protein>
    <recommendedName>
        <fullName evidence="6">50S ribosomal protein L22</fullName>
    </recommendedName>
</protein>
<comment type="caution">
    <text evidence="8">The sequence shown here is derived from an EMBL/GenBank/DDBJ whole genome shotgun (WGS) entry which is preliminary data.</text>
</comment>
<dbReference type="PANTHER" id="PTHR13501:SF8">
    <property type="entry name" value="LARGE RIBOSOMAL SUBUNIT PROTEIN UL22M"/>
    <property type="match status" value="1"/>
</dbReference>
<evidence type="ECO:0000256" key="5">
    <source>
        <dbReference type="RuleBase" id="RU004006"/>
    </source>
</evidence>
<dbReference type="InterPro" id="IPR036394">
    <property type="entry name" value="Ribosomal_uL22_sf"/>
</dbReference>
<sequence length="127" mass="14252">LRSALANAKHNFDLDEKNLRVKTIRVDGGPVSKRFTPRAFGRASPIRKRTSHITLILDELIPTSLKARRAKKNMAPEIRGSASREEVKDIVAEEESRGGAPRREVPRQDRKVGGRGFVGRIFNRKAV</sequence>
<keyword evidence="2 4" id="KW-0689">Ribosomal protein</keyword>
<comment type="similarity">
    <text evidence="1 4">Belongs to the universal ribosomal protein uL22 family.</text>
</comment>
<dbReference type="SUPFAM" id="SSF54843">
    <property type="entry name" value="Ribosomal protein L22"/>
    <property type="match status" value="1"/>
</dbReference>
<dbReference type="CDD" id="cd00336">
    <property type="entry name" value="Ribosomal_L22"/>
    <property type="match status" value="1"/>
</dbReference>
<dbReference type="Proteomes" id="UP000177362">
    <property type="component" value="Unassembled WGS sequence"/>
</dbReference>
<evidence type="ECO:0000313" key="8">
    <source>
        <dbReference type="EMBL" id="OHA00559.1"/>
    </source>
</evidence>
<keyword evidence="5" id="KW-0699">rRNA-binding</keyword>
<gene>
    <name evidence="8" type="ORF">A3C11_02785</name>
</gene>
<proteinExistence type="inferred from homology"/>
<evidence type="ECO:0000256" key="6">
    <source>
        <dbReference type="RuleBase" id="RU004008"/>
    </source>
</evidence>
<evidence type="ECO:0000256" key="2">
    <source>
        <dbReference type="ARBA" id="ARBA00022980"/>
    </source>
</evidence>
<dbReference type="InterPro" id="IPR047867">
    <property type="entry name" value="Ribosomal_uL22_bac/org-type"/>
</dbReference>
<comment type="function">
    <text evidence="6">This protein binds specifically to 23S rRNA; its binding is stimulated by other ribosomal proteins, e.g., L4, L17, and L20. It is important during the early stages of 50S assembly. It makes multiple contacts with different domains of the 23S rRNA in the assembled 50S subunit and ribosome.</text>
</comment>
<feature type="region of interest" description="Disordered" evidence="7">
    <location>
        <begin position="73"/>
        <end position="114"/>
    </location>
</feature>
<evidence type="ECO:0000256" key="1">
    <source>
        <dbReference type="ARBA" id="ARBA00009451"/>
    </source>
</evidence>
<dbReference type="GO" id="GO:0006412">
    <property type="term" value="P:translation"/>
    <property type="evidence" value="ECO:0007669"/>
    <property type="project" value="InterPro"/>
</dbReference>
<dbReference type="Gene3D" id="3.90.470.10">
    <property type="entry name" value="Ribosomal protein L22/L17"/>
    <property type="match status" value="1"/>
</dbReference>
<keyword evidence="3 4" id="KW-0687">Ribonucleoprotein</keyword>
<dbReference type="Pfam" id="PF00237">
    <property type="entry name" value="Ribosomal_L22"/>
    <property type="match status" value="1"/>
</dbReference>
<evidence type="ECO:0000313" key="9">
    <source>
        <dbReference type="Proteomes" id="UP000177362"/>
    </source>
</evidence>